<dbReference type="PANTHER" id="PTHR42924">
    <property type="entry name" value="EXONUCLEASE"/>
    <property type="match status" value="1"/>
</dbReference>
<dbReference type="GO" id="GO:0030246">
    <property type="term" value="F:carbohydrate binding"/>
    <property type="evidence" value="ECO:0007669"/>
    <property type="project" value="InterPro"/>
</dbReference>
<dbReference type="InterPro" id="IPR052018">
    <property type="entry name" value="PHP_domain"/>
</dbReference>
<dbReference type="InterPro" id="IPR016195">
    <property type="entry name" value="Pol/histidinol_Pase-like"/>
</dbReference>
<dbReference type="NCBIfam" id="NF038032">
    <property type="entry name" value="CehA_McbA_metalo"/>
    <property type="match status" value="1"/>
</dbReference>
<dbReference type="Gene3D" id="3.20.20.140">
    <property type="entry name" value="Metal-dependent hydrolases"/>
    <property type="match status" value="1"/>
</dbReference>
<dbReference type="InterPro" id="IPR013784">
    <property type="entry name" value="Carb-bd-like_fold"/>
</dbReference>
<feature type="signal peptide" evidence="1">
    <location>
        <begin position="1"/>
        <end position="29"/>
    </location>
</feature>
<organism evidence="2 3">
    <name type="scientific">Phenylobacterium montanum</name>
    <dbReference type="NCBI Taxonomy" id="2823693"/>
    <lineage>
        <taxon>Bacteria</taxon>
        <taxon>Pseudomonadati</taxon>
        <taxon>Pseudomonadota</taxon>
        <taxon>Alphaproteobacteria</taxon>
        <taxon>Caulobacterales</taxon>
        <taxon>Caulobacteraceae</taxon>
        <taxon>Phenylobacterium</taxon>
    </lineage>
</organism>
<protein>
    <submittedName>
        <fullName evidence="2">CehA/McbA family metallohydrolase</fullName>
    </submittedName>
</protein>
<dbReference type="SUPFAM" id="SSF89550">
    <property type="entry name" value="PHP domain-like"/>
    <property type="match status" value="1"/>
</dbReference>
<dbReference type="EMBL" id="CP073078">
    <property type="protein sequence ID" value="QUD88304.1"/>
    <property type="molecule type" value="Genomic_DNA"/>
</dbReference>
<gene>
    <name evidence="2" type="ORF">KCG34_25295</name>
</gene>
<keyword evidence="3" id="KW-1185">Reference proteome</keyword>
<name>A0A975IV81_9CAUL</name>
<dbReference type="GO" id="GO:0035312">
    <property type="term" value="F:5'-3' DNA exonuclease activity"/>
    <property type="evidence" value="ECO:0007669"/>
    <property type="project" value="TreeGrafter"/>
</dbReference>
<dbReference type="GO" id="GO:0004534">
    <property type="term" value="F:5'-3' RNA exonuclease activity"/>
    <property type="evidence" value="ECO:0007669"/>
    <property type="project" value="TreeGrafter"/>
</dbReference>
<dbReference type="SUPFAM" id="SSF49452">
    <property type="entry name" value="Starch-binding domain-like"/>
    <property type="match status" value="1"/>
</dbReference>
<dbReference type="RefSeq" id="WP_211938355.1">
    <property type="nucleotide sequence ID" value="NZ_CP073078.1"/>
</dbReference>
<sequence>MPKSRARRPDLLRSALGLIALALLSPALAEAQVHILHGPTPIVGGDARAAGDLTVINEKLAFSLAVQSSAPYGVPRGALIDLAPVVAGKAGRDRVVFADFIPNNWSAWPNTYQHLTVIEDTPAEAVIRTERDWGAAKVTTTYSLRAGDDQVHIQVTLANLGSAPLKDLRSGVTLWPNSGYLFAVPGLAGVEDGPAKGALSDRVSAYDEGWTVTLHAPYLEHVGYGSKDLYQTHSLAPGESRTFEAWLQVGASGDLAPVVAEEIARKHLAAGTLSGAIADAAGKLVADPVVVIEEAGQPYAWTLGHGGRYAIALPAGEYGVYATAKGYSETPRRAIQVAAGGVVQDFGGLQPPGRVRFQVSRKADGAPLDARITIEAGQKPVVQFLGRKTFFTELDAKGQAEAVLPPGDYGFKIAHAEGVLAGPAVAKATVAPGSLQTLAVAVDQPFDPEARGWFSADLHHHADQAEAVTPPADLARSELAAGLDVLFVSDHDSTVNHRALQAIADRRGAPFLPSVEISTSWAHFNAYPLKLGEPLAIDTSKTTIDGVLAEAHRLGAQVVQINHPFIPYGYFASLDAGVAPGGWNPGFDLVEINGDNMADDPKVLAKLAAFWSAGHRYYLTAGTDTHDVWNALSGKVRMFAHVDGPATPAAFATALKAGHAYVTYGPLIFPDHMFGDDLRVKPGEGFSLGFDLKAVGGLKRVTLVGRSGEVASRDLSGAEARVEFSLKAGDSTWYALTVEDQAGRRAYSDPIWVDAADYPKTTAAP</sequence>
<dbReference type="Proteomes" id="UP000676409">
    <property type="component" value="Chromosome"/>
</dbReference>
<reference evidence="2" key="1">
    <citation type="submission" date="2021-04" db="EMBL/GenBank/DDBJ databases">
        <title>The complete genome sequence of Caulobacter sp. S6.</title>
        <authorList>
            <person name="Tang Y."/>
            <person name="Ouyang W."/>
            <person name="Liu Q."/>
            <person name="Huang B."/>
            <person name="Guo Z."/>
            <person name="Lei P."/>
        </authorList>
    </citation>
    <scope>NUCLEOTIDE SEQUENCE</scope>
    <source>
        <strain evidence="2">S6</strain>
    </source>
</reference>
<dbReference type="KEGG" id="caul:KCG34_25295"/>
<feature type="chain" id="PRO_5036972140" evidence="1">
    <location>
        <begin position="30"/>
        <end position="765"/>
    </location>
</feature>
<keyword evidence="1" id="KW-0732">Signal</keyword>
<dbReference type="AlphaFoldDB" id="A0A975IV81"/>
<evidence type="ECO:0000313" key="2">
    <source>
        <dbReference type="EMBL" id="QUD88304.1"/>
    </source>
</evidence>
<evidence type="ECO:0000256" key="1">
    <source>
        <dbReference type="SAM" id="SignalP"/>
    </source>
</evidence>
<proteinExistence type="predicted"/>
<accession>A0A975IV81</accession>
<dbReference type="PANTHER" id="PTHR42924:SF3">
    <property type="entry name" value="POLYMERASE_HISTIDINOL PHOSPHATASE N-TERMINAL DOMAIN-CONTAINING PROTEIN"/>
    <property type="match status" value="1"/>
</dbReference>
<evidence type="ECO:0000313" key="3">
    <source>
        <dbReference type="Proteomes" id="UP000676409"/>
    </source>
</evidence>
<dbReference type="Gene3D" id="2.60.40.1120">
    <property type="entry name" value="Carboxypeptidase-like, regulatory domain"/>
    <property type="match status" value="1"/>
</dbReference>